<comment type="caution">
    <text evidence="2">The sequence shown here is derived from an EMBL/GenBank/DDBJ whole genome shotgun (WGS) entry which is preliminary data.</text>
</comment>
<reference evidence="2 3" key="2">
    <citation type="submission" date="2014-10" db="EMBL/GenBank/DDBJ databases">
        <title>Comparative genomics of the Paenibacillus odorifer group.</title>
        <authorList>
            <person name="Tsai Y.-C."/>
            <person name="Martin N."/>
            <person name="Korlach J."/>
            <person name="Wiedmann M."/>
        </authorList>
    </citation>
    <scope>NUCLEOTIDE SEQUENCE [LARGE SCALE GENOMIC DNA]</scope>
    <source>
        <strain evidence="2 3">DSM 18334</strain>
    </source>
</reference>
<dbReference type="AlphaFoldDB" id="A0A098M6F6"/>
<sequence>MILGLILALAGGTLVGLQNIFNSKVNERAGSWATTTLVLGMGFAASLTIGLIFQGKQMFVLHNMQPWYYFSGLIGVGVVISLVQGIRLLGPTFAVSIMLTSQLGFALLFDSLGWLGLDKVPFTLNKLIGVLVIVGGIIVFKLGGARQKQEESNTIPMKKLLHQD</sequence>
<reference evidence="2 3" key="1">
    <citation type="submission" date="2014-08" db="EMBL/GenBank/DDBJ databases">
        <authorList>
            <person name="den Bakker H.C."/>
        </authorList>
    </citation>
    <scope>NUCLEOTIDE SEQUENCE [LARGE SCALE GENOMIC DNA]</scope>
    <source>
        <strain evidence="2 3">DSM 18334</strain>
    </source>
</reference>
<evidence type="ECO:0000313" key="3">
    <source>
        <dbReference type="Proteomes" id="UP000029734"/>
    </source>
</evidence>
<dbReference type="OrthoDB" id="2382207at2"/>
<feature type="transmembrane region" description="Helical" evidence="1">
    <location>
        <begin position="67"/>
        <end position="86"/>
    </location>
</feature>
<gene>
    <name evidence="2" type="ORF">PWYN_21000</name>
</gene>
<dbReference type="PANTHER" id="PTHR34821:SF3">
    <property type="entry name" value="MEMBRANE PROTEIN"/>
    <property type="match status" value="1"/>
</dbReference>
<keyword evidence="3" id="KW-1185">Reference proteome</keyword>
<keyword evidence="1" id="KW-0812">Transmembrane</keyword>
<dbReference type="Pfam" id="PF04657">
    <property type="entry name" value="DMT_YdcZ"/>
    <property type="match status" value="1"/>
</dbReference>
<feature type="transmembrane region" description="Helical" evidence="1">
    <location>
        <begin position="32"/>
        <end position="55"/>
    </location>
</feature>
<feature type="transmembrane region" description="Helical" evidence="1">
    <location>
        <begin position="92"/>
        <end position="115"/>
    </location>
</feature>
<keyword evidence="1" id="KW-0472">Membrane</keyword>
<dbReference type="InterPro" id="IPR006750">
    <property type="entry name" value="YdcZ"/>
</dbReference>
<name>A0A098M6F6_9BACL</name>
<organism evidence="2 3">
    <name type="scientific">Paenibacillus wynnii</name>
    <dbReference type="NCBI Taxonomy" id="268407"/>
    <lineage>
        <taxon>Bacteria</taxon>
        <taxon>Bacillati</taxon>
        <taxon>Bacillota</taxon>
        <taxon>Bacilli</taxon>
        <taxon>Bacillales</taxon>
        <taxon>Paenibacillaceae</taxon>
        <taxon>Paenibacillus</taxon>
    </lineage>
</organism>
<evidence type="ECO:0000313" key="2">
    <source>
        <dbReference type="EMBL" id="KGE17122.1"/>
    </source>
</evidence>
<dbReference type="STRING" id="268407.PWYN_21000"/>
<proteinExistence type="predicted"/>
<dbReference type="Proteomes" id="UP000029734">
    <property type="component" value="Unassembled WGS sequence"/>
</dbReference>
<feature type="transmembrane region" description="Helical" evidence="1">
    <location>
        <begin position="127"/>
        <end position="144"/>
    </location>
</feature>
<dbReference type="PANTHER" id="PTHR34821">
    <property type="entry name" value="INNER MEMBRANE PROTEIN YDCZ"/>
    <property type="match status" value="1"/>
</dbReference>
<keyword evidence="1" id="KW-1133">Transmembrane helix</keyword>
<accession>A0A098M6F6</accession>
<dbReference type="GO" id="GO:0005886">
    <property type="term" value="C:plasma membrane"/>
    <property type="evidence" value="ECO:0007669"/>
    <property type="project" value="TreeGrafter"/>
</dbReference>
<dbReference type="EMBL" id="JQCR01000003">
    <property type="protein sequence ID" value="KGE17122.1"/>
    <property type="molecule type" value="Genomic_DNA"/>
</dbReference>
<evidence type="ECO:0000256" key="1">
    <source>
        <dbReference type="SAM" id="Phobius"/>
    </source>
</evidence>
<protein>
    <submittedName>
        <fullName evidence="2">Membrane protein</fullName>
    </submittedName>
</protein>
<dbReference type="RefSeq" id="WP_036655595.1">
    <property type="nucleotide sequence ID" value="NZ_JQCR01000003.1"/>
</dbReference>
<dbReference type="eggNOG" id="COG3238">
    <property type="taxonomic scope" value="Bacteria"/>
</dbReference>